<keyword evidence="3" id="KW-0813">Transport</keyword>
<gene>
    <name evidence="13" type="ORF">g.12142</name>
</gene>
<keyword evidence="8" id="KW-0406">Ion transport</keyword>
<reference evidence="13" key="1">
    <citation type="submission" date="2015-11" db="EMBL/GenBank/DDBJ databases">
        <title>De novo transcriptome assembly of four potential Pierce s Disease insect vectors from Arizona vineyards.</title>
        <authorList>
            <person name="Tassone E.E."/>
        </authorList>
    </citation>
    <scope>NUCLEOTIDE SEQUENCE</scope>
</reference>
<comment type="subcellular location">
    <subcellularLocation>
        <location evidence="1">Cell membrane</location>
        <topology evidence="1">Multi-pass membrane protein</topology>
    </subcellularLocation>
</comment>
<dbReference type="GO" id="GO:0006814">
    <property type="term" value="P:sodium ion transport"/>
    <property type="evidence" value="ECO:0007669"/>
    <property type="project" value="UniProtKB-KW"/>
</dbReference>
<evidence type="ECO:0000256" key="5">
    <source>
        <dbReference type="ARBA" id="ARBA00022692"/>
    </source>
</evidence>
<sequence length="373" mass="40080">WQIATEGGRINFNNMDVDPTVRHSYPSLLIGGGFTFMSLYAVNQTQVQRYLTMKDLRTAVRSLWLSIAILLLLSALTCLSGLAIYSKYYGCDPVMSGRIERRDQLLPLFVVETMGNIPGLSGLFVAGIFSASLSTVSACLNSLAAVTLEDYIKPLYLLWTDAEIPPARCALVSKLLALSYGIVCLAMAFLSRLLGGILQAALSIFGMVGGPIFGVFSLGLFFPSANESGALAGLLVGLVVALVMGFGGPKPPNTPLPLLTSSCPAAESSTPLLTSLTSLATNGTATGQYTEYFYLFRVSYLYYIVISFGITLLVGLAVSGLASIRGRPTKDMNPDLFAPPLANYLRKKKLEKEMELNSVGKPDNESHAFSIHL</sequence>
<name>A0A1B6M998_9HEMI</name>
<organism evidence="13">
    <name type="scientific">Graphocephala atropunctata</name>
    <dbReference type="NCBI Taxonomy" id="36148"/>
    <lineage>
        <taxon>Eukaryota</taxon>
        <taxon>Metazoa</taxon>
        <taxon>Ecdysozoa</taxon>
        <taxon>Arthropoda</taxon>
        <taxon>Hexapoda</taxon>
        <taxon>Insecta</taxon>
        <taxon>Pterygota</taxon>
        <taxon>Neoptera</taxon>
        <taxon>Paraneoptera</taxon>
        <taxon>Hemiptera</taxon>
        <taxon>Auchenorrhyncha</taxon>
        <taxon>Membracoidea</taxon>
        <taxon>Cicadellidae</taxon>
        <taxon>Cicadellinae</taxon>
        <taxon>Cicadellini</taxon>
        <taxon>Graphocephala</taxon>
    </lineage>
</organism>
<feature type="transmembrane region" description="Helical" evidence="12">
    <location>
        <begin position="63"/>
        <end position="85"/>
    </location>
</feature>
<keyword evidence="4" id="KW-1003">Cell membrane</keyword>
<dbReference type="InterPro" id="IPR038377">
    <property type="entry name" value="Na/Glc_symporter_sf"/>
</dbReference>
<dbReference type="AlphaFoldDB" id="A0A1B6M998"/>
<dbReference type="Gene3D" id="1.20.1730.10">
    <property type="entry name" value="Sodium/glucose cotransporter"/>
    <property type="match status" value="1"/>
</dbReference>
<evidence type="ECO:0000256" key="9">
    <source>
        <dbReference type="ARBA" id="ARBA00023136"/>
    </source>
</evidence>
<evidence type="ECO:0000256" key="7">
    <source>
        <dbReference type="ARBA" id="ARBA00023053"/>
    </source>
</evidence>
<evidence type="ECO:0000256" key="4">
    <source>
        <dbReference type="ARBA" id="ARBA00022475"/>
    </source>
</evidence>
<keyword evidence="6 12" id="KW-1133">Transmembrane helix</keyword>
<evidence type="ECO:0000256" key="3">
    <source>
        <dbReference type="ARBA" id="ARBA00022448"/>
    </source>
</evidence>
<dbReference type="PANTHER" id="PTHR42985">
    <property type="entry name" value="SODIUM-COUPLED MONOCARBOXYLATE TRANSPORTER"/>
    <property type="match status" value="1"/>
</dbReference>
<dbReference type="PANTHER" id="PTHR42985:SF40">
    <property type="entry name" value="LD47995P-RELATED"/>
    <property type="match status" value="1"/>
</dbReference>
<evidence type="ECO:0000256" key="2">
    <source>
        <dbReference type="ARBA" id="ARBA00006434"/>
    </source>
</evidence>
<evidence type="ECO:0000256" key="10">
    <source>
        <dbReference type="ARBA" id="ARBA00023201"/>
    </source>
</evidence>
<feature type="transmembrane region" description="Helical" evidence="12">
    <location>
        <begin position="196"/>
        <end position="222"/>
    </location>
</feature>
<evidence type="ECO:0000256" key="6">
    <source>
        <dbReference type="ARBA" id="ARBA00022989"/>
    </source>
</evidence>
<dbReference type="GO" id="GO:0015293">
    <property type="term" value="F:symporter activity"/>
    <property type="evidence" value="ECO:0007669"/>
    <property type="project" value="TreeGrafter"/>
</dbReference>
<dbReference type="Pfam" id="PF00474">
    <property type="entry name" value="SSF"/>
    <property type="match status" value="1"/>
</dbReference>
<feature type="transmembrane region" description="Helical" evidence="12">
    <location>
        <begin position="123"/>
        <end position="148"/>
    </location>
</feature>
<evidence type="ECO:0000256" key="8">
    <source>
        <dbReference type="ARBA" id="ARBA00023065"/>
    </source>
</evidence>
<protein>
    <recommendedName>
        <fullName evidence="14">Sodium-dependent multivitamin transporter</fullName>
    </recommendedName>
</protein>
<dbReference type="InterPro" id="IPR051163">
    <property type="entry name" value="Sodium:Solute_Symporter_SSF"/>
</dbReference>
<feature type="transmembrane region" description="Helical" evidence="12">
    <location>
        <begin position="169"/>
        <end position="190"/>
    </location>
</feature>
<proteinExistence type="inferred from homology"/>
<dbReference type="InterPro" id="IPR001734">
    <property type="entry name" value="Na/solute_symporter"/>
</dbReference>
<dbReference type="GO" id="GO:0005886">
    <property type="term" value="C:plasma membrane"/>
    <property type="evidence" value="ECO:0007669"/>
    <property type="project" value="UniProtKB-SubCell"/>
</dbReference>
<accession>A0A1B6M998</accession>
<keyword evidence="5 12" id="KW-0812">Transmembrane</keyword>
<keyword evidence="7" id="KW-0915">Sodium</keyword>
<feature type="transmembrane region" description="Helical" evidence="12">
    <location>
        <begin position="24"/>
        <end position="42"/>
    </location>
</feature>
<feature type="non-terminal residue" evidence="13">
    <location>
        <position position="1"/>
    </location>
</feature>
<evidence type="ECO:0000256" key="12">
    <source>
        <dbReference type="SAM" id="Phobius"/>
    </source>
</evidence>
<keyword evidence="9 12" id="KW-0472">Membrane</keyword>
<evidence type="ECO:0008006" key="14">
    <source>
        <dbReference type="Google" id="ProtNLM"/>
    </source>
</evidence>
<comment type="similarity">
    <text evidence="2 11">Belongs to the sodium:solute symporter (SSF) (TC 2.A.21) family.</text>
</comment>
<dbReference type="PROSITE" id="PS50283">
    <property type="entry name" value="NA_SOLUT_SYMP_3"/>
    <property type="match status" value="1"/>
</dbReference>
<feature type="transmembrane region" description="Helical" evidence="12">
    <location>
        <begin position="300"/>
        <end position="322"/>
    </location>
</feature>
<evidence type="ECO:0000256" key="11">
    <source>
        <dbReference type="RuleBase" id="RU362091"/>
    </source>
</evidence>
<feature type="transmembrane region" description="Helical" evidence="12">
    <location>
        <begin position="229"/>
        <end position="248"/>
    </location>
</feature>
<dbReference type="EMBL" id="GEBQ01007471">
    <property type="protein sequence ID" value="JAT32506.1"/>
    <property type="molecule type" value="Transcribed_RNA"/>
</dbReference>
<evidence type="ECO:0000313" key="13">
    <source>
        <dbReference type="EMBL" id="JAT32506.1"/>
    </source>
</evidence>
<evidence type="ECO:0000256" key="1">
    <source>
        <dbReference type="ARBA" id="ARBA00004651"/>
    </source>
</evidence>
<keyword evidence="10" id="KW-0739">Sodium transport</keyword>